<dbReference type="InterPro" id="IPR032466">
    <property type="entry name" value="Metal_Hydrolase"/>
</dbReference>
<organism evidence="3">
    <name type="scientific">marine sediment metagenome</name>
    <dbReference type="NCBI Taxonomy" id="412755"/>
    <lineage>
        <taxon>unclassified sequences</taxon>
        <taxon>metagenomes</taxon>
        <taxon>ecological metagenomes</taxon>
    </lineage>
</organism>
<gene>
    <name evidence="3" type="ORF">S01H1_42132</name>
</gene>
<dbReference type="InterPro" id="IPR006680">
    <property type="entry name" value="Amidohydro-rel"/>
</dbReference>
<dbReference type="CDD" id="cd01292">
    <property type="entry name" value="metallo-dependent_hydrolases"/>
    <property type="match status" value="1"/>
</dbReference>
<keyword evidence="1" id="KW-0456">Lyase</keyword>
<evidence type="ECO:0000313" key="3">
    <source>
        <dbReference type="EMBL" id="GAG04260.1"/>
    </source>
</evidence>
<comment type="caution">
    <text evidence="3">The sequence shown here is derived from an EMBL/GenBank/DDBJ whole genome shotgun (WGS) entry which is preliminary data.</text>
</comment>
<dbReference type="AlphaFoldDB" id="X0UF78"/>
<feature type="domain" description="Amidohydrolase-related" evidence="2">
    <location>
        <begin position="34"/>
        <end position="256"/>
    </location>
</feature>
<dbReference type="PANTHER" id="PTHR21240:SF19">
    <property type="entry name" value="CATALYTIC_ HYDROLASE"/>
    <property type="match status" value="1"/>
</dbReference>
<dbReference type="EMBL" id="BARS01026764">
    <property type="protein sequence ID" value="GAG04260.1"/>
    <property type="molecule type" value="Genomic_DNA"/>
</dbReference>
<sequence length="262" mass="29786">DPDGSLHIQRMDEAGIEKAALLHIDFGVLFGEAAMTIEEQNKHVSEVVRKNPDRFLWFCGVDPRRKEAADLAEKCITRWGAGGIKLYPTTGFLPADKECYPLYEVATAQKVPVYFHMGPEAPPYKNEGNGHVAPLLRVLVDFPDLTVIVAHFGYEYWRDLIALGKLRDNVMCDFCAWQRIAQQNYGMFCHVLRRFLDEFGRDRVMFGTDAPLVEMAMSSKDWVELVRRLPRDAPEGLRFTEEEVAALLDGNARRLLASLPTR</sequence>
<dbReference type="PANTHER" id="PTHR21240">
    <property type="entry name" value="2-AMINO-3-CARBOXYLMUCONATE-6-SEMIALDEHYDE DECARBOXYLASE"/>
    <property type="match status" value="1"/>
</dbReference>
<name>X0UF78_9ZZZZ</name>
<dbReference type="Gene3D" id="3.20.20.140">
    <property type="entry name" value="Metal-dependent hydrolases"/>
    <property type="match status" value="1"/>
</dbReference>
<protein>
    <recommendedName>
        <fullName evidence="2">Amidohydrolase-related domain-containing protein</fullName>
    </recommendedName>
</protein>
<dbReference type="Pfam" id="PF04909">
    <property type="entry name" value="Amidohydro_2"/>
    <property type="match status" value="1"/>
</dbReference>
<dbReference type="GO" id="GO:0016831">
    <property type="term" value="F:carboxy-lyase activity"/>
    <property type="evidence" value="ECO:0007669"/>
    <property type="project" value="InterPro"/>
</dbReference>
<dbReference type="SUPFAM" id="SSF51556">
    <property type="entry name" value="Metallo-dependent hydrolases"/>
    <property type="match status" value="1"/>
</dbReference>
<reference evidence="3" key="1">
    <citation type="journal article" date="2014" name="Front. Microbiol.">
        <title>High frequency of phylogenetically diverse reductive dehalogenase-homologous genes in deep subseafloor sedimentary metagenomes.</title>
        <authorList>
            <person name="Kawai M."/>
            <person name="Futagami T."/>
            <person name="Toyoda A."/>
            <person name="Takaki Y."/>
            <person name="Nishi S."/>
            <person name="Hori S."/>
            <person name="Arai W."/>
            <person name="Tsubouchi T."/>
            <person name="Morono Y."/>
            <person name="Uchiyama I."/>
            <person name="Ito T."/>
            <person name="Fujiyama A."/>
            <person name="Inagaki F."/>
            <person name="Takami H."/>
        </authorList>
    </citation>
    <scope>NUCLEOTIDE SEQUENCE</scope>
    <source>
        <strain evidence="3">Expedition CK06-06</strain>
    </source>
</reference>
<feature type="non-terminal residue" evidence="3">
    <location>
        <position position="1"/>
    </location>
</feature>
<proteinExistence type="predicted"/>
<dbReference type="GO" id="GO:0016787">
    <property type="term" value="F:hydrolase activity"/>
    <property type="evidence" value="ECO:0007669"/>
    <property type="project" value="InterPro"/>
</dbReference>
<dbReference type="InterPro" id="IPR032465">
    <property type="entry name" value="ACMSD"/>
</dbReference>
<evidence type="ECO:0000256" key="1">
    <source>
        <dbReference type="ARBA" id="ARBA00023239"/>
    </source>
</evidence>
<evidence type="ECO:0000259" key="2">
    <source>
        <dbReference type="Pfam" id="PF04909"/>
    </source>
</evidence>
<accession>X0UF78</accession>